<dbReference type="RefSeq" id="WP_102380229.1">
    <property type="nucleotide sequence ID" value="NZ_AP025564.1"/>
</dbReference>
<keyword evidence="3" id="KW-1185">Reference proteome</keyword>
<evidence type="ECO:0000256" key="1">
    <source>
        <dbReference type="SAM" id="MobiDB-lite"/>
    </source>
</evidence>
<organism evidence="2 3">
    <name type="scientific">Raoultibacter timonensis</name>
    <dbReference type="NCBI Taxonomy" id="1907662"/>
    <lineage>
        <taxon>Bacteria</taxon>
        <taxon>Bacillati</taxon>
        <taxon>Actinomycetota</taxon>
        <taxon>Coriobacteriia</taxon>
        <taxon>Eggerthellales</taxon>
        <taxon>Eggerthellaceae</taxon>
        <taxon>Raoultibacter</taxon>
    </lineage>
</organism>
<protein>
    <recommendedName>
        <fullName evidence="4">DUF4375 domain-containing protein</fullName>
    </recommendedName>
</protein>
<proteinExistence type="predicted"/>
<dbReference type="Proteomes" id="UP001320544">
    <property type="component" value="Chromosome"/>
</dbReference>
<gene>
    <name evidence="2" type="ORF">CE91St30_31640</name>
</gene>
<name>A0ABN6MMG9_9ACTN</name>
<evidence type="ECO:0008006" key="4">
    <source>
        <dbReference type="Google" id="ProtNLM"/>
    </source>
</evidence>
<accession>A0ABN6MMG9</accession>
<dbReference type="Pfam" id="PF19848">
    <property type="entry name" value="DUF6323"/>
    <property type="match status" value="1"/>
</dbReference>
<reference evidence="2 3" key="1">
    <citation type="submission" date="2022-01" db="EMBL/GenBank/DDBJ databases">
        <title>Novel bile acid biosynthetic pathways are enriched in the microbiome of centenarians.</title>
        <authorList>
            <person name="Sato Y."/>
            <person name="Atarashi K."/>
            <person name="Plichta R.D."/>
            <person name="Arai Y."/>
            <person name="Sasajima S."/>
            <person name="Kearney M.S."/>
            <person name="Suda W."/>
            <person name="Takeshita K."/>
            <person name="Sasaki T."/>
            <person name="Okamoto S."/>
            <person name="Skelly N.A."/>
            <person name="Okamura Y."/>
            <person name="Vlamakis H."/>
            <person name="Li Y."/>
            <person name="Tanoue T."/>
            <person name="Takei H."/>
            <person name="Nittono H."/>
            <person name="Narushima S."/>
            <person name="Irie J."/>
            <person name="Itoh H."/>
            <person name="Moriya K."/>
            <person name="Sugiura Y."/>
            <person name="Suematsu M."/>
            <person name="Moritoki N."/>
            <person name="Shibata S."/>
            <person name="Littman R.D."/>
            <person name="Fischbach A.M."/>
            <person name="Uwamino Y."/>
            <person name="Inoue T."/>
            <person name="Honda A."/>
            <person name="Hattori M."/>
            <person name="Murai T."/>
            <person name="Xavier J.R."/>
            <person name="Hirose N."/>
            <person name="Honda K."/>
        </authorList>
    </citation>
    <scope>NUCLEOTIDE SEQUENCE [LARGE SCALE GENOMIC DNA]</scope>
    <source>
        <strain evidence="2 3">CE91-St30</strain>
    </source>
</reference>
<evidence type="ECO:0000313" key="3">
    <source>
        <dbReference type="Proteomes" id="UP001320544"/>
    </source>
</evidence>
<dbReference type="InterPro" id="IPR046286">
    <property type="entry name" value="DUF6323"/>
</dbReference>
<feature type="compositionally biased region" description="Acidic residues" evidence="1">
    <location>
        <begin position="147"/>
        <end position="165"/>
    </location>
</feature>
<feature type="region of interest" description="Disordered" evidence="1">
    <location>
        <begin position="145"/>
        <end position="171"/>
    </location>
</feature>
<dbReference type="EMBL" id="AP025564">
    <property type="protein sequence ID" value="BDE97831.1"/>
    <property type="molecule type" value="Genomic_DNA"/>
</dbReference>
<sequence length="219" mass="24308">MDIGSMMMVPAAYGETARSDLAICNAKGAPFGLALNDEQMRGLAERRVESLRATGRVEFGRGVLVEIVAAFCDSPFLSQETYDETLAELQDAFYQLKEDSDEQLSDQELIDAMRHAFDGEANGSTDYLGGMPAKRFVEIVQGARGDENEDWSEAEAYEDGESESDADGRSVRDELDRVYEADRFDRPDESYAAGFYDGYNELYRIGFDANSRIGGSSMR</sequence>
<evidence type="ECO:0000313" key="2">
    <source>
        <dbReference type="EMBL" id="BDE97831.1"/>
    </source>
</evidence>